<proteinExistence type="predicted"/>
<evidence type="ECO:0000313" key="2">
    <source>
        <dbReference type="Proteomes" id="UP000243081"/>
    </source>
</evidence>
<reference evidence="1 2" key="1">
    <citation type="submission" date="2016-03" db="EMBL/GenBank/DDBJ databases">
        <title>Fine-scale spatial genetic structure of a fungal parasite of coffee scale insects.</title>
        <authorList>
            <person name="Jackson D."/>
            <person name="Zemenick K.A."/>
            <person name="Malloure B."/>
            <person name="Quandt C.A."/>
            <person name="James T.Y."/>
        </authorList>
    </citation>
    <scope>NUCLEOTIDE SEQUENCE [LARGE SCALE GENOMIC DNA]</scope>
    <source>
        <strain evidence="1 2">UM487</strain>
    </source>
</reference>
<dbReference type="OrthoDB" id="4867926at2759"/>
<dbReference type="Proteomes" id="UP000243081">
    <property type="component" value="Unassembled WGS sequence"/>
</dbReference>
<dbReference type="AlphaFoldDB" id="A0A179I888"/>
<keyword evidence="2" id="KW-1185">Reference proteome</keyword>
<organism evidence="1 2">
    <name type="scientific">Cordyceps confragosa</name>
    <name type="common">Lecanicillium lecanii</name>
    <dbReference type="NCBI Taxonomy" id="2714763"/>
    <lineage>
        <taxon>Eukaryota</taxon>
        <taxon>Fungi</taxon>
        <taxon>Dikarya</taxon>
        <taxon>Ascomycota</taxon>
        <taxon>Pezizomycotina</taxon>
        <taxon>Sordariomycetes</taxon>
        <taxon>Hypocreomycetidae</taxon>
        <taxon>Hypocreales</taxon>
        <taxon>Cordycipitaceae</taxon>
        <taxon>Akanthomyces</taxon>
    </lineage>
</organism>
<accession>A0A179I888</accession>
<comment type="caution">
    <text evidence="1">The sequence shown here is derived from an EMBL/GenBank/DDBJ whole genome shotgun (WGS) entry which is preliminary data.</text>
</comment>
<name>A0A179I888_CORDF</name>
<dbReference type="OMA" id="HKYRINE"/>
<gene>
    <name evidence="1" type="ORF">LLEC1_08043</name>
</gene>
<dbReference type="EMBL" id="LUKN01003153">
    <property type="protein sequence ID" value="OAQ97918.1"/>
    <property type="molecule type" value="Genomic_DNA"/>
</dbReference>
<protein>
    <submittedName>
        <fullName evidence="1">Uncharacterized protein</fullName>
    </submittedName>
</protein>
<evidence type="ECO:0000313" key="1">
    <source>
        <dbReference type="EMBL" id="OAQ97918.1"/>
    </source>
</evidence>
<sequence>MPETLLSILCSERWRWDSFASSEITFNQDGTGEALRDGAFRPKTYALRLEQGEFRAQSCAPEEGQAQAAATTQHRPRFQLRLTLDPSPYPPREEWLRPERAPDSMRFWEWTQFCSRQAGYF</sequence>